<dbReference type="InterPro" id="IPR029058">
    <property type="entry name" value="AB_hydrolase_fold"/>
</dbReference>
<dbReference type="GO" id="GO:0016788">
    <property type="term" value="F:hydrolase activity, acting on ester bonds"/>
    <property type="evidence" value="ECO:0007669"/>
    <property type="project" value="InterPro"/>
</dbReference>
<evidence type="ECO:0000313" key="3">
    <source>
        <dbReference type="Proteomes" id="UP000298781"/>
    </source>
</evidence>
<organism evidence="2 3">
    <name type="scientific">Phreatobacter stygius</name>
    <dbReference type="NCBI Taxonomy" id="1940610"/>
    <lineage>
        <taxon>Bacteria</taxon>
        <taxon>Pseudomonadati</taxon>
        <taxon>Pseudomonadota</taxon>
        <taxon>Alphaproteobacteria</taxon>
        <taxon>Hyphomicrobiales</taxon>
        <taxon>Phreatobacteraceae</taxon>
        <taxon>Phreatobacter</taxon>
    </lineage>
</organism>
<dbReference type="KEGG" id="pstg:E8M01_05795"/>
<dbReference type="OrthoDB" id="7389193at2"/>
<evidence type="ECO:0000259" key="1">
    <source>
        <dbReference type="Pfam" id="PF07819"/>
    </source>
</evidence>
<dbReference type="Pfam" id="PF07819">
    <property type="entry name" value="PGAP1"/>
    <property type="match status" value="1"/>
</dbReference>
<evidence type="ECO:0000313" key="2">
    <source>
        <dbReference type="EMBL" id="QCI63801.1"/>
    </source>
</evidence>
<dbReference type="EMBL" id="CP039690">
    <property type="protein sequence ID" value="QCI63801.1"/>
    <property type="molecule type" value="Genomic_DNA"/>
</dbReference>
<dbReference type="AlphaFoldDB" id="A0A4D7AVK2"/>
<accession>A0A4D7AVK2</accession>
<proteinExistence type="predicted"/>
<sequence length="258" mass="27751">MASASQTLAPPSTALLLMEGRAIPELAAFVAAYPLIASAPRGDGHPVLVLPGLITSDRSTGPLRTFLAGQGYAAHGWDLGRNYGLLPGFERRMLDRVKQLNDEHGRKVSLVGWSLGGIYARQLAKTVPDMVRSVITLGSPFAGPPTATNAWRLYEFTSGHKVDNRDNHMGGVVATPPPVPTTAVYSRTDGICAWQCCVEVEGPITENIEVMGSHCGLGHNPAAVYAVADRLAQPEGSFKPFDRNGWRKVFYPDPARPH</sequence>
<dbReference type="RefSeq" id="WP_136959258.1">
    <property type="nucleotide sequence ID" value="NZ_CP039690.1"/>
</dbReference>
<keyword evidence="3" id="KW-1185">Reference proteome</keyword>
<feature type="domain" description="GPI inositol-deacylase PGAP1-like alpha/beta" evidence="1">
    <location>
        <begin position="101"/>
        <end position="154"/>
    </location>
</feature>
<keyword evidence="2" id="KW-0378">Hydrolase</keyword>
<name>A0A4D7AVK2_9HYPH</name>
<dbReference type="InterPro" id="IPR012908">
    <property type="entry name" value="PGAP1-ab_dom-like"/>
</dbReference>
<reference evidence="2 3" key="1">
    <citation type="submission" date="2019-04" db="EMBL/GenBank/DDBJ databases">
        <title>Phreatobacter aquaticus sp. nov.</title>
        <authorList>
            <person name="Choi A."/>
        </authorList>
    </citation>
    <scope>NUCLEOTIDE SEQUENCE [LARGE SCALE GENOMIC DNA]</scope>
    <source>
        <strain evidence="2 3">KCTC 52518</strain>
    </source>
</reference>
<protein>
    <submittedName>
        <fullName evidence="2">Alpha/beta hydrolase</fullName>
    </submittedName>
</protein>
<dbReference type="SUPFAM" id="SSF53474">
    <property type="entry name" value="alpha/beta-Hydrolases"/>
    <property type="match status" value="1"/>
</dbReference>
<gene>
    <name evidence="2" type="ORF">E8M01_05795</name>
</gene>
<dbReference type="Proteomes" id="UP000298781">
    <property type="component" value="Chromosome"/>
</dbReference>
<dbReference type="Gene3D" id="3.40.50.1820">
    <property type="entry name" value="alpha/beta hydrolase"/>
    <property type="match status" value="1"/>
</dbReference>